<evidence type="ECO:0000313" key="3">
    <source>
        <dbReference type="EMBL" id="KIM24829.1"/>
    </source>
</evidence>
<dbReference type="Gene3D" id="3.30.565.10">
    <property type="entry name" value="Histidine kinase-like ATPase, C-terminal domain"/>
    <property type="match status" value="1"/>
</dbReference>
<evidence type="ECO:0000259" key="2">
    <source>
        <dbReference type="Pfam" id="PF25794"/>
    </source>
</evidence>
<protein>
    <recommendedName>
        <fullName evidence="2">Sacsin/Nov domain-containing protein</fullName>
    </recommendedName>
</protein>
<dbReference type="InterPro" id="IPR022155">
    <property type="entry name" value="DUF3684"/>
</dbReference>
<feature type="region of interest" description="Disordered" evidence="1">
    <location>
        <begin position="1479"/>
        <end position="1508"/>
    </location>
</feature>
<dbReference type="InterPro" id="IPR036890">
    <property type="entry name" value="HATPase_C_sf"/>
</dbReference>
<dbReference type="InterPro" id="IPR020575">
    <property type="entry name" value="Hsp90_N"/>
</dbReference>
<dbReference type="STRING" id="933852.A0A0C3AXX4"/>
<dbReference type="SUPFAM" id="SSF55874">
    <property type="entry name" value="ATPase domain of HSP90 chaperone/DNA topoisomerase II/histidine kinase"/>
    <property type="match status" value="1"/>
</dbReference>
<dbReference type="Pfam" id="PF25794">
    <property type="entry name" value="SACS"/>
    <property type="match status" value="1"/>
</dbReference>
<reference evidence="3 4" key="1">
    <citation type="submission" date="2014-04" db="EMBL/GenBank/DDBJ databases">
        <authorList>
            <consortium name="DOE Joint Genome Institute"/>
            <person name="Kuo A."/>
            <person name="Zuccaro A."/>
            <person name="Kohler A."/>
            <person name="Nagy L.G."/>
            <person name="Floudas D."/>
            <person name="Copeland A."/>
            <person name="Barry K.W."/>
            <person name="Cichocki N."/>
            <person name="Veneault-Fourrey C."/>
            <person name="LaButti K."/>
            <person name="Lindquist E.A."/>
            <person name="Lipzen A."/>
            <person name="Lundell T."/>
            <person name="Morin E."/>
            <person name="Murat C."/>
            <person name="Sun H."/>
            <person name="Tunlid A."/>
            <person name="Henrissat B."/>
            <person name="Grigoriev I.V."/>
            <person name="Hibbett D.S."/>
            <person name="Martin F."/>
            <person name="Nordberg H.P."/>
            <person name="Cantor M.N."/>
            <person name="Hua S.X."/>
        </authorList>
    </citation>
    <scope>NUCLEOTIDE SEQUENCE [LARGE SCALE GENOMIC DNA]</scope>
    <source>
        <strain evidence="3 4">MAFF 305830</strain>
    </source>
</reference>
<reference evidence="4" key="2">
    <citation type="submission" date="2015-01" db="EMBL/GenBank/DDBJ databases">
        <title>Evolutionary Origins and Diversification of the Mycorrhizal Mutualists.</title>
        <authorList>
            <consortium name="DOE Joint Genome Institute"/>
            <consortium name="Mycorrhizal Genomics Consortium"/>
            <person name="Kohler A."/>
            <person name="Kuo A."/>
            <person name="Nagy L.G."/>
            <person name="Floudas D."/>
            <person name="Copeland A."/>
            <person name="Barry K.W."/>
            <person name="Cichocki N."/>
            <person name="Veneault-Fourrey C."/>
            <person name="LaButti K."/>
            <person name="Lindquist E.A."/>
            <person name="Lipzen A."/>
            <person name="Lundell T."/>
            <person name="Morin E."/>
            <person name="Murat C."/>
            <person name="Riley R."/>
            <person name="Ohm R."/>
            <person name="Sun H."/>
            <person name="Tunlid A."/>
            <person name="Henrissat B."/>
            <person name="Grigoriev I.V."/>
            <person name="Hibbett D.S."/>
            <person name="Martin F."/>
        </authorList>
    </citation>
    <scope>NUCLEOTIDE SEQUENCE [LARGE SCALE GENOMIC DNA]</scope>
    <source>
        <strain evidence="4">MAFF 305830</strain>
    </source>
</reference>
<feature type="region of interest" description="Disordered" evidence="1">
    <location>
        <begin position="1424"/>
        <end position="1447"/>
    </location>
</feature>
<evidence type="ECO:0000313" key="4">
    <source>
        <dbReference type="Proteomes" id="UP000054097"/>
    </source>
</evidence>
<sequence length="1756" mass="198961">MDKEAVWNQAEDEAVEVNQRALIDKILARYSGKFTVFRELLQNADDAGAKHVKIHFETEKYLKMQQTTSEHPAFASSDELGTQRSIDPYNIPYTSHQDVVVSQWRVWNDGAIFGDPDWKRLKKIADGNPDEHKIGAFGVGFYSLFSVTDEPFVTSGSKWMGFHWKDGKDQLMARRGNLPESPDRDPFTTFTMPLRQPGSLPDVPLCIVRFLAGALPFMNTLATFELFLDGTLLALLRKTVDSPVDVDVPAYLTANGATKTNQEDPIPSRKWDWWTPRKLMNVHSVTRALMHINASVMPWAYQRVPDMERPALLIVMTTNRSGESERGLIQTHGRQLNGQRGDSHQNIAAANEKEILESSVTLNLFTADARVQLDEEMAVYLKRAMQKKSPKNVKVGLLYTTHDDFVVVQTRDPHGIFSGVRANLNNPKSSRIYIGHATGQTTGIAGHISSRFIPTVEREAIDLVDQNVSVWNKELLQISGYLSRVVYETEVSIIHTERKICNAERSSIASLEKRYLHLTRFFAFYPSTPASDVSEIMQTAFYDASNDILVLATLGVMPASKVRALDAGMDRFMRSTPVFPKVIIESGGHFIDTLRRRKLVRGVTPDEVITELKGPSFTEEEMICYIKWRSTPLPKLGLNAQGWRQIGNIGRFSMQTVDSTSTGTRREVELKEIETYINPDDDSPVPRQGPFPRSTLPPKLSKIEGVKCTDYNALFGWRPFSLRDWIAYLCDQSSPFVFSQDITRSSNFAEEILLILAKSWRGLSQLDKNVIVQSLSRVTCIPTQLGLKQPKSVYFFAEHIFKDLPMVKFQPPVGPIPMVKGEPIATLLDMLGVQKHVDLQLVFQRMISNGAWTIPQLTKYLVGVQPTLTKEDMKWLQEKEAFCSEDLSTHSTTFIQLFTIFNFESRKARLSALYEPMDEMRELGLPILDWRSGHPWQSSSDEARFLISLGLKTYPALDQLLQLATGSDRNIREKALRYFFNYRKSHYRDCRLDDYNHINFIPAVQPSGWKTYARRDRVFLNEKCAMLGFDVVRSDIADDARHHLDISMDPPANQVVEKLRSASLTEGKAKAVFEYLSCYPPTPKFRELQERKFIPARKPRSNELIMVSPKECFLRQGSLWTKLYPDLFILVDFGLDANHFLEKCGVRRDASINDLAKSLTSNPQESYGLVGSRDRFKGMLGEIAKNFQDISSDVQLEMRRGTILLDDTAVSAGPSGDNPALLKADEIIIIDNMGAYVQFREHIRAAPRDDTLENLYNNLGSPRLSQLISEEYIPGVGNIDDNDEEEIRQRILARLWFFFEGDMKQKARTQVDWMEDPTNFVVKRVLSLTVKSTFSWKGKVKERSPEAAAGCSRDKNGGLTLYIAKLNWHEIAKSLCLGILKKVENSDIFLLQNLFLASLESLNLSYDVERIQKRRANYRQSKLGDAQDDYPTVPLGDPGRNQNGYQDPKPIMDTKQLTSSEQGFAISGSISGSFFSVEAGRSSTHSLRPRTKRDGTRHDQNSEQTTTRKPLTIGDQVYLGQPGSADVFTDTDGVCEKHPDPASENVDFSAESGLESIQRAIGSYTPHHREKATGSKEGVNIYHLKSLIRNWSPSRLNTKDIVFIGNFGGVRIYAEESIPTAREWLFEKKMDCIECFISIIQPLERIFGLQPASLHIYYGDSGPDYALCREGAFFLNLRYFETKHMWMDDLQRDNQFEKGLISWYYIIACLIANNLIGPDGDGKSQVVEDIVQSHLTALIDELHHPDTRWGGNIQTA</sequence>
<dbReference type="EMBL" id="KN824319">
    <property type="protein sequence ID" value="KIM24829.1"/>
    <property type="molecule type" value="Genomic_DNA"/>
</dbReference>
<dbReference type="Pfam" id="PF12449">
    <property type="entry name" value="DUF3684"/>
    <property type="match status" value="1"/>
</dbReference>
<dbReference type="PRINTS" id="PR00775">
    <property type="entry name" value="HEATSHOCK90"/>
</dbReference>
<dbReference type="PANTHER" id="PTHR47839">
    <property type="entry name" value="DOMAIN PROTEIN, PUTATIVE (AFU_ORTHOLOGUE AFUA_6G04830)-RELATED"/>
    <property type="match status" value="1"/>
</dbReference>
<feature type="compositionally biased region" description="Basic and acidic residues" evidence="1">
    <location>
        <begin position="1492"/>
        <end position="1501"/>
    </location>
</feature>
<evidence type="ECO:0000256" key="1">
    <source>
        <dbReference type="SAM" id="MobiDB-lite"/>
    </source>
</evidence>
<dbReference type="Proteomes" id="UP000054097">
    <property type="component" value="Unassembled WGS sequence"/>
</dbReference>
<proteinExistence type="predicted"/>
<dbReference type="InterPro" id="IPR058210">
    <property type="entry name" value="SACS/Nov_dom"/>
</dbReference>
<gene>
    <name evidence="3" type="ORF">M408DRAFT_331505</name>
</gene>
<accession>A0A0C3AXX4</accession>
<dbReference type="PANTHER" id="PTHR47839:SF1">
    <property type="entry name" value="DOMAIN PROTEIN, PUTATIVE (AFU_ORTHOLOGUE AFUA_6G04830)-RELATED"/>
    <property type="match status" value="1"/>
</dbReference>
<dbReference type="HOGENOM" id="CLU_001744_1_0_1"/>
<dbReference type="OrthoDB" id="10031156at2759"/>
<organism evidence="3 4">
    <name type="scientific">Serendipita vermifera MAFF 305830</name>
    <dbReference type="NCBI Taxonomy" id="933852"/>
    <lineage>
        <taxon>Eukaryota</taxon>
        <taxon>Fungi</taxon>
        <taxon>Dikarya</taxon>
        <taxon>Basidiomycota</taxon>
        <taxon>Agaricomycotina</taxon>
        <taxon>Agaricomycetes</taxon>
        <taxon>Sebacinales</taxon>
        <taxon>Serendipitaceae</taxon>
        <taxon>Serendipita</taxon>
    </lineage>
</organism>
<keyword evidence="4" id="KW-1185">Reference proteome</keyword>
<name>A0A0C3AXX4_SERVB</name>
<feature type="domain" description="Sacsin/Nov" evidence="2">
    <location>
        <begin position="22"/>
        <end position="159"/>
    </location>
</feature>